<evidence type="ECO:0000313" key="5">
    <source>
        <dbReference type="Proteomes" id="UP000719766"/>
    </source>
</evidence>
<feature type="region of interest" description="Disordered" evidence="2">
    <location>
        <begin position="24"/>
        <end position="50"/>
    </location>
</feature>
<comment type="caution">
    <text evidence="4">The sequence shown here is derived from an EMBL/GenBank/DDBJ whole genome shotgun (WGS) entry which is preliminary data.</text>
</comment>
<reference evidence="4" key="1">
    <citation type="journal article" date="2020" name="New Phytol.">
        <title>Comparative genomics reveals dynamic genome evolution in host specialist ectomycorrhizal fungi.</title>
        <authorList>
            <person name="Lofgren L.A."/>
            <person name="Nguyen N.H."/>
            <person name="Vilgalys R."/>
            <person name="Ruytinx J."/>
            <person name="Liao H.L."/>
            <person name="Branco S."/>
            <person name="Kuo A."/>
            <person name="LaButti K."/>
            <person name="Lipzen A."/>
            <person name="Andreopoulos W."/>
            <person name="Pangilinan J."/>
            <person name="Riley R."/>
            <person name="Hundley H."/>
            <person name="Na H."/>
            <person name="Barry K."/>
            <person name="Grigoriev I.V."/>
            <person name="Stajich J.E."/>
            <person name="Kennedy P.G."/>
        </authorList>
    </citation>
    <scope>NUCLEOTIDE SEQUENCE</scope>
    <source>
        <strain evidence="4">S12</strain>
    </source>
</reference>
<keyword evidence="5" id="KW-1185">Reference proteome</keyword>
<organism evidence="4 5">
    <name type="scientific">Suillus plorans</name>
    <dbReference type="NCBI Taxonomy" id="116603"/>
    <lineage>
        <taxon>Eukaryota</taxon>
        <taxon>Fungi</taxon>
        <taxon>Dikarya</taxon>
        <taxon>Basidiomycota</taxon>
        <taxon>Agaricomycotina</taxon>
        <taxon>Agaricomycetes</taxon>
        <taxon>Agaricomycetidae</taxon>
        <taxon>Boletales</taxon>
        <taxon>Suillineae</taxon>
        <taxon>Suillaceae</taxon>
        <taxon>Suillus</taxon>
    </lineage>
</organism>
<evidence type="ECO:0000256" key="2">
    <source>
        <dbReference type="SAM" id="MobiDB-lite"/>
    </source>
</evidence>
<evidence type="ECO:0000313" key="4">
    <source>
        <dbReference type="EMBL" id="KAG1789356.1"/>
    </source>
</evidence>
<dbReference type="AlphaFoldDB" id="A0A9P7AIP8"/>
<dbReference type="EMBL" id="JABBWE010000059">
    <property type="protein sequence ID" value="KAG1789356.1"/>
    <property type="molecule type" value="Genomic_DNA"/>
</dbReference>
<proteinExistence type="predicted"/>
<dbReference type="Proteomes" id="UP000719766">
    <property type="component" value="Unassembled WGS sequence"/>
</dbReference>
<feature type="region of interest" description="Disordered" evidence="2">
    <location>
        <begin position="199"/>
        <end position="228"/>
    </location>
</feature>
<dbReference type="GeneID" id="64597497"/>
<accession>A0A9P7AIP8</accession>
<feature type="region of interest" description="Disordered" evidence="2">
    <location>
        <begin position="66"/>
        <end position="121"/>
    </location>
</feature>
<gene>
    <name evidence="4" type="ORF">HD556DRAFT_1397678</name>
</gene>
<feature type="region of interest" description="Disordered" evidence="2">
    <location>
        <begin position="364"/>
        <end position="396"/>
    </location>
</feature>
<dbReference type="RefSeq" id="XP_041156428.1">
    <property type="nucleotide sequence ID" value="XM_041303733.1"/>
</dbReference>
<feature type="compositionally biased region" description="Low complexity" evidence="2">
    <location>
        <begin position="203"/>
        <end position="213"/>
    </location>
</feature>
<feature type="compositionally biased region" description="Acidic residues" evidence="2">
    <location>
        <begin position="429"/>
        <end position="440"/>
    </location>
</feature>
<evidence type="ECO:0000256" key="1">
    <source>
        <dbReference type="PROSITE-ProRule" id="PRU00042"/>
    </source>
</evidence>
<feature type="compositionally biased region" description="Polar residues" evidence="2">
    <location>
        <begin position="305"/>
        <end position="319"/>
    </location>
</feature>
<feature type="region of interest" description="Disordered" evidence="2">
    <location>
        <begin position="411"/>
        <end position="471"/>
    </location>
</feature>
<dbReference type="OrthoDB" id="8922241at2759"/>
<feature type="region of interest" description="Disordered" evidence="2">
    <location>
        <begin position="298"/>
        <end position="322"/>
    </location>
</feature>
<feature type="non-terminal residue" evidence="4">
    <location>
        <position position="1"/>
    </location>
</feature>
<feature type="compositionally biased region" description="Low complexity" evidence="2">
    <location>
        <begin position="382"/>
        <end position="392"/>
    </location>
</feature>
<feature type="compositionally biased region" description="Low complexity" evidence="2">
    <location>
        <begin position="24"/>
        <end position="40"/>
    </location>
</feature>
<keyword evidence="1" id="KW-0863">Zinc-finger</keyword>
<sequence length="471" mass="49572">MYQWPGYGYHAPAPNYYGGHPGPQAHGAAPGAAPYPGAPMQSPPAPPAAHVPFHQQVQVMSHAAPMPQVPSVGPVEGSSTGSLKRKAADEDDMTEDTKEKRSRPQGNPDFERVPPGTDGKERWRCLKNACKSCHPMLEASVHKHITETVSHGGSNKYICEACGAGFNRRDALKRHKPSQQCIRNREKALAQANSQALGPITFASSSGPASSSATQQSLPPSVAPPHVVQVVGNSTSGAASSVAMSQQQFAFKVQGPASGSANQQSLPSHVAPPHAIQAAANRTFGATAPFAMSHQQFTLKARGPASSSVSQQFSPQATRTDARSMIQHVPTWSAFSQKYPSLPENIQTSFKPTTVQQPAVAPPLQAFQGTPNQTSSTPLPSAPKSQPAQPSSGHTIPIVASDFSLSIFKPTAAPLQPPLPPLSLPPSEDVNDEDDEDDDSGLFSEPSSPTSSKDAFDPSMHLFSAPPSPSP</sequence>
<dbReference type="InterPro" id="IPR013087">
    <property type="entry name" value="Znf_C2H2_type"/>
</dbReference>
<protein>
    <recommendedName>
        <fullName evidence="3">C2H2-type domain-containing protein</fullName>
    </recommendedName>
</protein>
<feature type="compositionally biased region" description="Pro residues" evidence="2">
    <location>
        <begin position="415"/>
        <end position="424"/>
    </location>
</feature>
<feature type="domain" description="C2H2-type" evidence="3">
    <location>
        <begin position="157"/>
        <end position="188"/>
    </location>
</feature>
<dbReference type="GO" id="GO:0008270">
    <property type="term" value="F:zinc ion binding"/>
    <property type="evidence" value="ECO:0007669"/>
    <property type="project" value="UniProtKB-KW"/>
</dbReference>
<name>A0A9P7AIP8_9AGAM</name>
<dbReference type="PROSITE" id="PS50157">
    <property type="entry name" value="ZINC_FINGER_C2H2_2"/>
    <property type="match status" value="1"/>
</dbReference>
<keyword evidence="1" id="KW-0479">Metal-binding</keyword>
<keyword evidence="1" id="KW-0862">Zinc</keyword>
<feature type="compositionally biased region" description="Polar residues" evidence="2">
    <location>
        <begin position="367"/>
        <end position="379"/>
    </location>
</feature>
<evidence type="ECO:0000259" key="3">
    <source>
        <dbReference type="PROSITE" id="PS50157"/>
    </source>
</evidence>